<evidence type="ECO:0000256" key="7">
    <source>
        <dbReference type="ARBA" id="ARBA00023004"/>
    </source>
</evidence>
<name>A0A841FAW8_9ACTN</name>
<evidence type="ECO:0000256" key="2">
    <source>
        <dbReference type="ARBA" id="ARBA00007957"/>
    </source>
</evidence>
<keyword evidence="13" id="KW-1185">Reference proteome</keyword>
<evidence type="ECO:0000313" key="12">
    <source>
        <dbReference type="EMBL" id="MBB6032435.1"/>
    </source>
</evidence>
<gene>
    <name evidence="12" type="ORF">HNR73_000277</name>
</gene>
<evidence type="ECO:0000256" key="8">
    <source>
        <dbReference type="ARBA" id="ARBA00023015"/>
    </source>
</evidence>
<comment type="caution">
    <text evidence="12">The sequence shown here is derived from an EMBL/GenBank/DDBJ whole genome shotgun (WGS) entry which is preliminary data.</text>
</comment>
<feature type="binding site" evidence="11">
    <location>
        <position position="130"/>
    </location>
    <ligand>
        <name>Zn(2+)</name>
        <dbReference type="ChEBI" id="CHEBI:29105"/>
    </ligand>
</feature>
<dbReference type="GO" id="GO:1900376">
    <property type="term" value="P:regulation of secondary metabolite biosynthetic process"/>
    <property type="evidence" value="ECO:0007669"/>
    <property type="project" value="TreeGrafter"/>
</dbReference>
<keyword evidence="7" id="KW-0408">Iron</keyword>
<dbReference type="RefSeq" id="WP_184785337.1">
    <property type="nucleotide sequence ID" value="NZ_BONT01000042.1"/>
</dbReference>
<evidence type="ECO:0000256" key="11">
    <source>
        <dbReference type="PIRSR" id="PIRSR602481-1"/>
    </source>
</evidence>
<dbReference type="InterPro" id="IPR002481">
    <property type="entry name" value="FUR"/>
</dbReference>
<keyword evidence="6 11" id="KW-0862">Zinc</keyword>
<feature type="binding site" evidence="11">
    <location>
        <position position="93"/>
    </location>
    <ligand>
        <name>Zn(2+)</name>
        <dbReference type="ChEBI" id="CHEBI:29105"/>
    </ligand>
</feature>
<dbReference type="InterPro" id="IPR043135">
    <property type="entry name" value="Fur_C"/>
</dbReference>
<dbReference type="Gene3D" id="1.10.10.10">
    <property type="entry name" value="Winged helix-like DNA-binding domain superfamily/Winged helix DNA-binding domain"/>
    <property type="match status" value="1"/>
</dbReference>
<keyword evidence="8" id="KW-0805">Transcription regulation</keyword>
<dbReference type="InterPro" id="IPR036390">
    <property type="entry name" value="WH_DNA-bd_sf"/>
</dbReference>
<comment type="similarity">
    <text evidence="2">Belongs to the Fur family.</text>
</comment>
<dbReference type="Pfam" id="PF01475">
    <property type="entry name" value="FUR"/>
    <property type="match status" value="1"/>
</dbReference>
<dbReference type="PANTHER" id="PTHR33202">
    <property type="entry name" value="ZINC UPTAKE REGULATION PROTEIN"/>
    <property type="match status" value="1"/>
</dbReference>
<dbReference type="Proteomes" id="UP000548476">
    <property type="component" value="Unassembled WGS sequence"/>
</dbReference>
<evidence type="ECO:0000313" key="13">
    <source>
        <dbReference type="Proteomes" id="UP000548476"/>
    </source>
</evidence>
<keyword evidence="10" id="KW-0804">Transcription</keyword>
<dbReference type="PANTHER" id="PTHR33202:SF18">
    <property type="entry name" value="TRANSCRIPTIONAL REGULATOR FURA"/>
    <property type="match status" value="1"/>
</dbReference>
<dbReference type="CDD" id="cd07153">
    <property type="entry name" value="Fur_like"/>
    <property type="match status" value="1"/>
</dbReference>
<keyword evidence="5 11" id="KW-0479">Metal-binding</keyword>
<evidence type="ECO:0000256" key="1">
    <source>
        <dbReference type="ARBA" id="ARBA00004496"/>
    </source>
</evidence>
<dbReference type="Gene3D" id="3.30.1490.190">
    <property type="match status" value="1"/>
</dbReference>
<comment type="subcellular location">
    <subcellularLocation>
        <location evidence="1">Cytoplasm</location>
    </subcellularLocation>
</comment>
<dbReference type="GO" id="GO:0005737">
    <property type="term" value="C:cytoplasm"/>
    <property type="evidence" value="ECO:0007669"/>
    <property type="project" value="UniProtKB-SubCell"/>
</dbReference>
<evidence type="ECO:0000256" key="5">
    <source>
        <dbReference type="ARBA" id="ARBA00022723"/>
    </source>
</evidence>
<evidence type="ECO:0000256" key="10">
    <source>
        <dbReference type="ARBA" id="ARBA00023163"/>
    </source>
</evidence>
<dbReference type="AlphaFoldDB" id="A0A841FAW8"/>
<dbReference type="GO" id="GO:0008270">
    <property type="term" value="F:zinc ion binding"/>
    <property type="evidence" value="ECO:0007669"/>
    <property type="project" value="TreeGrafter"/>
</dbReference>
<dbReference type="GO" id="GO:0003700">
    <property type="term" value="F:DNA-binding transcription factor activity"/>
    <property type="evidence" value="ECO:0007669"/>
    <property type="project" value="InterPro"/>
</dbReference>
<evidence type="ECO:0000256" key="3">
    <source>
        <dbReference type="ARBA" id="ARBA00022490"/>
    </source>
</evidence>
<dbReference type="EMBL" id="JACHGT010000001">
    <property type="protein sequence ID" value="MBB6032435.1"/>
    <property type="molecule type" value="Genomic_DNA"/>
</dbReference>
<evidence type="ECO:0000256" key="6">
    <source>
        <dbReference type="ARBA" id="ARBA00022833"/>
    </source>
</evidence>
<organism evidence="12 13">
    <name type="scientific">Phytomonospora endophytica</name>
    <dbReference type="NCBI Taxonomy" id="714109"/>
    <lineage>
        <taxon>Bacteria</taxon>
        <taxon>Bacillati</taxon>
        <taxon>Actinomycetota</taxon>
        <taxon>Actinomycetes</taxon>
        <taxon>Micromonosporales</taxon>
        <taxon>Micromonosporaceae</taxon>
        <taxon>Phytomonospora</taxon>
    </lineage>
</organism>
<comment type="cofactor">
    <cofactor evidence="11">
        <name>Zn(2+)</name>
        <dbReference type="ChEBI" id="CHEBI:29105"/>
    </cofactor>
    <text evidence="11">Binds 1 zinc ion per subunit.</text>
</comment>
<dbReference type="InterPro" id="IPR036388">
    <property type="entry name" value="WH-like_DNA-bd_sf"/>
</dbReference>
<sequence>MNGEPLLRSKGLRVTKQRLAVLEALAEGGHPHVDEVIARARPKVGSLSTQAAYDVLATLTEVGLARRIEPAGHHTRYESRTGDNHHHAVCRGCGHVADIDCAVGTAPCLEAAEDHGYIIDEAEVTYWGLCADCQKVSPAGSTGP</sequence>
<dbReference type="GO" id="GO:0045892">
    <property type="term" value="P:negative regulation of DNA-templated transcription"/>
    <property type="evidence" value="ECO:0007669"/>
    <property type="project" value="TreeGrafter"/>
</dbReference>
<dbReference type="GO" id="GO:0000976">
    <property type="term" value="F:transcription cis-regulatory region binding"/>
    <property type="evidence" value="ECO:0007669"/>
    <property type="project" value="TreeGrafter"/>
</dbReference>
<dbReference type="SUPFAM" id="SSF46785">
    <property type="entry name" value="Winged helix' DNA-binding domain"/>
    <property type="match status" value="1"/>
</dbReference>
<feature type="binding site" evidence="11">
    <location>
        <position position="133"/>
    </location>
    <ligand>
        <name>Zn(2+)</name>
        <dbReference type="ChEBI" id="CHEBI:29105"/>
    </ligand>
</feature>
<evidence type="ECO:0000256" key="9">
    <source>
        <dbReference type="ARBA" id="ARBA00023125"/>
    </source>
</evidence>
<keyword evidence="4" id="KW-0678">Repressor</keyword>
<protein>
    <submittedName>
        <fullName evidence="12">Fur family ferric uptake transcriptional regulator</fullName>
    </submittedName>
</protein>
<keyword evidence="9" id="KW-0238">DNA-binding</keyword>
<evidence type="ECO:0000256" key="4">
    <source>
        <dbReference type="ARBA" id="ARBA00022491"/>
    </source>
</evidence>
<accession>A0A841FAW8</accession>
<proteinExistence type="inferred from homology"/>
<feature type="binding site" evidence="11">
    <location>
        <position position="90"/>
    </location>
    <ligand>
        <name>Zn(2+)</name>
        <dbReference type="ChEBI" id="CHEBI:29105"/>
    </ligand>
</feature>
<reference evidence="12 13" key="1">
    <citation type="submission" date="2020-08" db="EMBL/GenBank/DDBJ databases">
        <title>Genomic Encyclopedia of Type Strains, Phase IV (KMG-IV): sequencing the most valuable type-strain genomes for metagenomic binning, comparative biology and taxonomic classification.</title>
        <authorList>
            <person name="Goeker M."/>
        </authorList>
    </citation>
    <scope>NUCLEOTIDE SEQUENCE [LARGE SCALE GENOMIC DNA]</scope>
    <source>
        <strain evidence="12 13">YIM 65646</strain>
    </source>
</reference>
<keyword evidence="3" id="KW-0963">Cytoplasm</keyword>